<name>A0ABW6HXF8_9FLAO</name>
<gene>
    <name evidence="1" type="ORF">ACFX5E_11470</name>
</gene>
<evidence type="ECO:0000313" key="2">
    <source>
        <dbReference type="Proteomes" id="UP001600109"/>
    </source>
</evidence>
<keyword evidence="2" id="KW-1185">Reference proteome</keyword>
<dbReference type="EMBL" id="JBHZPZ010000013">
    <property type="protein sequence ID" value="MFE3868689.1"/>
    <property type="molecule type" value="Genomic_DNA"/>
</dbReference>
<evidence type="ECO:0000313" key="1">
    <source>
        <dbReference type="EMBL" id="MFE3868689.1"/>
    </source>
</evidence>
<dbReference type="RefSeq" id="WP_379855305.1">
    <property type="nucleotide sequence ID" value="NZ_JBHZPZ010000013.1"/>
</dbReference>
<protein>
    <submittedName>
        <fullName evidence="1">Nucleotidyltransferase</fullName>
    </submittedName>
</protein>
<organism evidence="1 2">
    <name type="scientific">Flavobacterium xylosi</name>
    <dbReference type="NCBI Taxonomy" id="3230415"/>
    <lineage>
        <taxon>Bacteria</taxon>
        <taxon>Pseudomonadati</taxon>
        <taxon>Bacteroidota</taxon>
        <taxon>Flavobacteriia</taxon>
        <taxon>Flavobacteriales</taxon>
        <taxon>Flavobacteriaceae</taxon>
        <taxon>Flavobacterium</taxon>
    </lineage>
</organism>
<accession>A0ABW6HXF8</accession>
<sequence length="290" mass="32665">MGRTKTQIKSEITTPFMANENLAYKYGFSVGASFDAEFSLLSLENILFEIMALALFVHEQFFDQHAREVNERLANEKAGTLPWYRTMALRFQYGFDLVQDKDYFDNGNATITQIEDSKIIKYAAINEAEDSSRVILKIAGEVNGVLTDFDDPAQVEAIEAYINEIRVAGVEVTIINYKADKLYLNLRIKRDVLLFTETGMDKLVGNYPVNEALQEFMKELKFNGELRLSALIDKLQLIPGVLDATLLAAESSWIDPALSGYGVPQPIFISKVAESGYFEIVTFDNISYVV</sequence>
<reference evidence="1 2" key="1">
    <citation type="submission" date="2024-06" db="EMBL/GenBank/DDBJ databases">
        <title>Flavobacterium spp. isolated from glacier.</title>
        <authorList>
            <person name="Han D."/>
        </authorList>
    </citation>
    <scope>NUCLEOTIDE SEQUENCE [LARGE SCALE GENOMIC DNA]</scope>
    <source>
        <strain evidence="1 2">LS2P90</strain>
    </source>
</reference>
<comment type="caution">
    <text evidence="1">The sequence shown here is derived from an EMBL/GenBank/DDBJ whole genome shotgun (WGS) entry which is preliminary data.</text>
</comment>
<proteinExistence type="predicted"/>
<dbReference type="Proteomes" id="UP001600109">
    <property type="component" value="Unassembled WGS sequence"/>
</dbReference>